<reference evidence="1 2" key="1">
    <citation type="submission" date="2017-03" db="EMBL/GenBank/DDBJ databases">
        <title>Lifting the veil on microbial sulfur biogeochemistry in mining wastewaters.</title>
        <authorList>
            <person name="Kantor R.S."/>
            <person name="Colenbrander Nelson T."/>
            <person name="Marshall S."/>
            <person name="Bennett D."/>
            <person name="Apte S."/>
            <person name="Camacho D."/>
            <person name="Thomas B.C."/>
            <person name="Warren L.A."/>
            <person name="Banfield J.F."/>
        </authorList>
    </citation>
    <scope>NUCLEOTIDE SEQUENCE [LARGE SCALE GENOMIC DNA]</scope>
    <source>
        <strain evidence="1">32-67-7</strain>
    </source>
</reference>
<organism evidence="1 2">
    <name type="scientific">Caulobacter vibrioides</name>
    <name type="common">Caulobacter crescentus</name>
    <dbReference type="NCBI Taxonomy" id="155892"/>
    <lineage>
        <taxon>Bacteria</taxon>
        <taxon>Pseudomonadati</taxon>
        <taxon>Pseudomonadota</taxon>
        <taxon>Alphaproteobacteria</taxon>
        <taxon>Caulobacterales</taxon>
        <taxon>Caulobacteraceae</taxon>
        <taxon>Caulobacter</taxon>
    </lineage>
</organism>
<accession>A0A258D7U3</accession>
<name>A0A258D7U3_CAUVI</name>
<protein>
    <submittedName>
        <fullName evidence="1">Uncharacterized protein</fullName>
    </submittedName>
</protein>
<dbReference type="AlphaFoldDB" id="A0A258D7U3"/>
<sequence length="66" mass="7205">MADMDPRTGKLERLTIRCACGYTVTWTKQAILAKAGPWRRPAELARALRCTVCGAKGRAGISGDKR</sequence>
<evidence type="ECO:0000313" key="1">
    <source>
        <dbReference type="EMBL" id="OYX03674.1"/>
    </source>
</evidence>
<dbReference type="Proteomes" id="UP000215616">
    <property type="component" value="Unassembled WGS sequence"/>
</dbReference>
<proteinExistence type="predicted"/>
<evidence type="ECO:0000313" key="2">
    <source>
        <dbReference type="Proteomes" id="UP000215616"/>
    </source>
</evidence>
<comment type="caution">
    <text evidence="1">The sequence shown here is derived from an EMBL/GenBank/DDBJ whole genome shotgun (WGS) entry which is preliminary data.</text>
</comment>
<dbReference type="EMBL" id="NCDQ01000128">
    <property type="protein sequence ID" value="OYX03674.1"/>
    <property type="molecule type" value="Genomic_DNA"/>
</dbReference>
<gene>
    <name evidence="1" type="ORF">B7Z12_09410</name>
</gene>